<accession>A0AAV4XNH7</accession>
<sequence>MKGVGAEYRSSVAVDKSPERLSNLISCSLYTVSLIISLDFGIKNTGSHKIAKLVANKFFEKGDAESQLELEPTDMMYRDKKDKLPLKKVSFIDSICLPLYEAFALISDKLGPLLEGVKRKQSTMAKTC</sequence>
<evidence type="ECO:0000259" key="3">
    <source>
        <dbReference type="PROSITE" id="PS51845"/>
    </source>
</evidence>
<evidence type="ECO:0000256" key="2">
    <source>
        <dbReference type="ARBA" id="ARBA00022801"/>
    </source>
</evidence>
<dbReference type="InterPro" id="IPR002073">
    <property type="entry name" value="PDEase_catalytic_dom"/>
</dbReference>
<dbReference type="PROSITE" id="PS51845">
    <property type="entry name" value="PDEASE_I_2"/>
    <property type="match status" value="1"/>
</dbReference>
<dbReference type="Pfam" id="PF00233">
    <property type="entry name" value="PDEase_I"/>
    <property type="match status" value="1"/>
</dbReference>
<protein>
    <submittedName>
        <fullName evidence="4">Dual 3',5'-cyclic-AMP and -GMP phosphodiesterase 11</fullName>
    </submittedName>
</protein>
<name>A0AAV4XNH7_CAEEX</name>
<dbReference type="Proteomes" id="UP001054945">
    <property type="component" value="Unassembled WGS sequence"/>
</dbReference>
<gene>
    <name evidence="4" type="primary">Pde11</name>
    <name evidence="4" type="ORF">CEXT_230701</name>
</gene>
<reference evidence="4 5" key="1">
    <citation type="submission" date="2021-06" db="EMBL/GenBank/DDBJ databases">
        <title>Caerostris extrusa draft genome.</title>
        <authorList>
            <person name="Kono N."/>
            <person name="Arakawa K."/>
        </authorList>
    </citation>
    <scope>NUCLEOTIDE SEQUENCE [LARGE SCALE GENOMIC DNA]</scope>
</reference>
<dbReference type="AlphaFoldDB" id="A0AAV4XNH7"/>
<dbReference type="GO" id="GO:0046872">
    <property type="term" value="F:metal ion binding"/>
    <property type="evidence" value="ECO:0007669"/>
    <property type="project" value="UniProtKB-KW"/>
</dbReference>
<organism evidence="4 5">
    <name type="scientific">Caerostris extrusa</name>
    <name type="common">Bark spider</name>
    <name type="synonym">Caerostris bankana</name>
    <dbReference type="NCBI Taxonomy" id="172846"/>
    <lineage>
        <taxon>Eukaryota</taxon>
        <taxon>Metazoa</taxon>
        <taxon>Ecdysozoa</taxon>
        <taxon>Arthropoda</taxon>
        <taxon>Chelicerata</taxon>
        <taxon>Arachnida</taxon>
        <taxon>Araneae</taxon>
        <taxon>Araneomorphae</taxon>
        <taxon>Entelegynae</taxon>
        <taxon>Araneoidea</taxon>
        <taxon>Araneidae</taxon>
        <taxon>Caerostris</taxon>
    </lineage>
</organism>
<evidence type="ECO:0000313" key="4">
    <source>
        <dbReference type="EMBL" id="GIY95536.1"/>
    </source>
</evidence>
<proteinExistence type="predicted"/>
<keyword evidence="1" id="KW-0479">Metal-binding</keyword>
<dbReference type="GO" id="GO:0004114">
    <property type="term" value="F:3',5'-cyclic-nucleotide phosphodiesterase activity"/>
    <property type="evidence" value="ECO:0007669"/>
    <property type="project" value="InterPro"/>
</dbReference>
<dbReference type="Gene3D" id="1.10.1300.10">
    <property type="entry name" value="3'5'-cyclic nucleotide phosphodiesterase, catalytic domain"/>
    <property type="match status" value="1"/>
</dbReference>
<keyword evidence="2" id="KW-0378">Hydrolase</keyword>
<dbReference type="EMBL" id="BPLR01017927">
    <property type="protein sequence ID" value="GIY95536.1"/>
    <property type="molecule type" value="Genomic_DNA"/>
</dbReference>
<keyword evidence="5" id="KW-1185">Reference proteome</keyword>
<dbReference type="GO" id="GO:0007165">
    <property type="term" value="P:signal transduction"/>
    <property type="evidence" value="ECO:0007669"/>
    <property type="project" value="InterPro"/>
</dbReference>
<comment type="caution">
    <text evidence="4">The sequence shown here is derived from an EMBL/GenBank/DDBJ whole genome shotgun (WGS) entry which is preliminary data.</text>
</comment>
<feature type="domain" description="PDEase" evidence="3">
    <location>
        <begin position="47"/>
        <end position="128"/>
    </location>
</feature>
<evidence type="ECO:0000313" key="5">
    <source>
        <dbReference type="Proteomes" id="UP001054945"/>
    </source>
</evidence>
<dbReference type="PANTHER" id="PTHR11347">
    <property type="entry name" value="CYCLIC NUCLEOTIDE PHOSPHODIESTERASE"/>
    <property type="match status" value="1"/>
</dbReference>
<dbReference type="InterPro" id="IPR036971">
    <property type="entry name" value="PDEase_catalytic_dom_sf"/>
</dbReference>
<dbReference type="SUPFAM" id="SSF109604">
    <property type="entry name" value="HD-domain/PDEase-like"/>
    <property type="match status" value="1"/>
</dbReference>
<evidence type="ECO:0000256" key="1">
    <source>
        <dbReference type="ARBA" id="ARBA00022723"/>
    </source>
</evidence>